<dbReference type="Proteomes" id="UP000190750">
    <property type="component" value="Unassembled WGS sequence"/>
</dbReference>
<dbReference type="RefSeq" id="WP_078365831.1">
    <property type="nucleotide sequence ID" value="NZ_MTJN01000002.1"/>
</dbReference>
<dbReference type="SUPFAM" id="SSF53448">
    <property type="entry name" value="Nucleotide-diphospho-sugar transferases"/>
    <property type="match status" value="1"/>
</dbReference>
<feature type="domain" description="Glycosyltransferase 2-like" evidence="2">
    <location>
        <begin position="4"/>
        <end position="128"/>
    </location>
</feature>
<accession>A0A1T1AV23</accession>
<dbReference type="Gene3D" id="3.90.550.10">
    <property type="entry name" value="Spore Coat Polysaccharide Biosynthesis Protein SpsA, Chain A"/>
    <property type="match status" value="1"/>
</dbReference>
<dbReference type="PANTHER" id="PTHR43630:SF2">
    <property type="entry name" value="GLYCOSYLTRANSFERASE"/>
    <property type="match status" value="1"/>
</dbReference>
<dbReference type="AlphaFoldDB" id="A0A1T1AV23"/>
<evidence type="ECO:0000313" key="4">
    <source>
        <dbReference type="Proteomes" id="UP000190750"/>
    </source>
</evidence>
<name>A0A1T1AV23_RHOFE</name>
<comment type="similarity">
    <text evidence="1">Belongs to the glycosyltransferase 2 family. WaaE/KdtX subfamily.</text>
</comment>
<evidence type="ECO:0000313" key="3">
    <source>
        <dbReference type="EMBL" id="OOV07966.1"/>
    </source>
</evidence>
<evidence type="ECO:0000259" key="2">
    <source>
        <dbReference type="Pfam" id="PF00535"/>
    </source>
</evidence>
<dbReference type="CDD" id="cd02511">
    <property type="entry name" value="Beta4Glucosyltransferase"/>
    <property type="match status" value="1"/>
</dbReference>
<dbReference type="EMBL" id="MTJN01000002">
    <property type="protein sequence ID" value="OOV07966.1"/>
    <property type="molecule type" value="Genomic_DNA"/>
</dbReference>
<dbReference type="Pfam" id="PF00535">
    <property type="entry name" value="Glycos_transf_2"/>
    <property type="match status" value="1"/>
</dbReference>
<comment type="caution">
    <text evidence="3">The sequence shown here is derived from an EMBL/GenBank/DDBJ whole genome shotgun (WGS) entry which is preliminary data.</text>
</comment>
<proteinExistence type="inferred from homology"/>
<dbReference type="InterPro" id="IPR001173">
    <property type="entry name" value="Glyco_trans_2-like"/>
</dbReference>
<dbReference type="PANTHER" id="PTHR43630">
    <property type="entry name" value="POLY-BETA-1,6-N-ACETYL-D-GLUCOSAMINE SYNTHASE"/>
    <property type="match status" value="1"/>
</dbReference>
<organism evidence="3 4">
    <name type="scientific">Rhodoferax fermentans</name>
    <dbReference type="NCBI Taxonomy" id="28066"/>
    <lineage>
        <taxon>Bacteria</taxon>
        <taxon>Pseudomonadati</taxon>
        <taxon>Pseudomonadota</taxon>
        <taxon>Betaproteobacteria</taxon>
        <taxon>Burkholderiales</taxon>
        <taxon>Comamonadaceae</taxon>
        <taxon>Rhodoferax</taxon>
    </lineage>
</organism>
<dbReference type="STRING" id="28066.RF819_15670"/>
<dbReference type="OrthoDB" id="9815923at2"/>
<reference evidence="3 4" key="1">
    <citation type="submission" date="2017-01" db="EMBL/GenBank/DDBJ databases">
        <title>Genome sequencing of Rhodoferax fermentans JCM 7819.</title>
        <authorList>
            <person name="Kim Y.J."/>
            <person name="Farh M.E.-A."/>
            <person name="Yang D.-C."/>
        </authorList>
    </citation>
    <scope>NUCLEOTIDE SEQUENCE [LARGE SCALE GENOMIC DNA]</scope>
    <source>
        <strain evidence="3 4">JCM 7819</strain>
    </source>
</reference>
<evidence type="ECO:0000256" key="1">
    <source>
        <dbReference type="ARBA" id="ARBA00038494"/>
    </source>
</evidence>
<protein>
    <submittedName>
        <fullName evidence="3">LPS biosynthesis protein</fullName>
    </submittedName>
</protein>
<keyword evidence="4" id="KW-1185">Reference proteome</keyword>
<gene>
    <name evidence="3" type="ORF">RF819_15670</name>
</gene>
<sequence length="251" mass="28141">MRLSVVVITRNEQLNIESCLRSVEFADELVVVDNTSADQTADLARQRGAKVAVTPDWPGFGPQKNRALDLATGDWVLSLDADERVTPELRQEILTVIARADAADCYSIPRSSWFCGRFIRHSGWTPDYVDRLFKRGSARFSDDLVHERLVHRGQSQPLKNALLHYSHRSFSDVLTKIDRYSTASAQQAWGRGKRSSVWGAVGHGLWAFVRTYVFKAGFLDGGHGLALAIANAEGSYYRHIKLWQLAQPANQ</sequence>
<dbReference type="InterPro" id="IPR029044">
    <property type="entry name" value="Nucleotide-diphossugar_trans"/>
</dbReference>